<evidence type="ECO:0000256" key="7">
    <source>
        <dbReference type="ARBA" id="ARBA00023277"/>
    </source>
</evidence>
<comment type="caution">
    <text evidence="12">The sequence shown here is derived from an EMBL/GenBank/DDBJ whole genome shotgun (WGS) entry which is preliminary data.</text>
</comment>
<evidence type="ECO:0000256" key="5">
    <source>
        <dbReference type="ARBA" id="ARBA00022729"/>
    </source>
</evidence>
<comment type="catalytic activity">
    <reaction evidence="9">
        <text>feruloyl-polysaccharide + H2O = ferulate + polysaccharide.</text>
        <dbReference type="EC" id="3.1.1.73"/>
    </reaction>
</comment>
<evidence type="ECO:0000256" key="9">
    <source>
        <dbReference type="ARBA" id="ARBA00034075"/>
    </source>
</evidence>
<evidence type="ECO:0000256" key="10">
    <source>
        <dbReference type="SAM" id="MobiDB-lite"/>
    </source>
</evidence>
<feature type="region of interest" description="Disordered" evidence="10">
    <location>
        <begin position="418"/>
        <end position="442"/>
    </location>
</feature>
<evidence type="ECO:0000313" key="13">
    <source>
        <dbReference type="Proteomes" id="UP001397290"/>
    </source>
</evidence>
<dbReference type="GO" id="GO:0045493">
    <property type="term" value="P:xylan catabolic process"/>
    <property type="evidence" value="ECO:0007669"/>
    <property type="project" value="UniProtKB-KW"/>
</dbReference>
<dbReference type="EC" id="3.1.1.73" evidence="2"/>
<dbReference type="AlphaFoldDB" id="A0AAW0RXN3"/>
<organism evidence="12 13">
    <name type="scientific">Beauveria asiatica</name>
    <dbReference type="NCBI Taxonomy" id="1069075"/>
    <lineage>
        <taxon>Eukaryota</taxon>
        <taxon>Fungi</taxon>
        <taxon>Dikarya</taxon>
        <taxon>Ascomycota</taxon>
        <taxon>Pezizomycotina</taxon>
        <taxon>Sordariomycetes</taxon>
        <taxon>Hypocreomycetidae</taxon>
        <taxon>Hypocreales</taxon>
        <taxon>Cordycipitaceae</taxon>
        <taxon>Beauveria</taxon>
    </lineage>
</organism>
<keyword evidence="6" id="KW-0378">Hydrolase</keyword>
<dbReference type="InterPro" id="IPR029058">
    <property type="entry name" value="AB_hydrolase_fold"/>
</dbReference>
<dbReference type="Proteomes" id="UP001397290">
    <property type="component" value="Unassembled WGS sequence"/>
</dbReference>
<evidence type="ECO:0000256" key="2">
    <source>
        <dbReference type="ARBA" id="ARBA00013091"/>
    </source>
</evidence>
<dbReference type="PANTHER" id="PTHR38050:SF2">
    <property type="entry name" value="FERULOYL ESTERASE C-RELATED"/>
    <property type="match status" value="1"/>
</dbReference>
<feature type="compositionally biased region" description="Polar residues" evidence="10">
    <location>
        <begin position="418"/>
        <end position="427"/>
    </location>
</feature>
<dbReference type="EMBL" id="JAAHCF010000169">
    <property type="protein sequence ID" value="KAK8147113.1"/>
    <property type="molecule type" value="Genomic_DNA"/>
</dbReference>
<evidence type="ECO:0000256" key="4">
    <source>
        <dbReference type="ARBA" id="ARBA00022651"/>
    </source>
</evidence>
<evidence type="ECO:0000256" key="11">
    <source>
        <dbReference type="SAM" id="SignalP"/>
    </source>
</evidence>
<dbReference type="GO" id="GO:0005576">
    <property type="term" value="C:extracellular region"/>
    <property type="evidence" value="ECO:0007669"/>
    <property type="project" value="UniProtKB-SubCell"/>
</dbReference>
<evidence type="ECO:0000313" key="12">
    <source>
        <dbReference type="EMBL" id="KAK8147113.1"/>
    </source>
</evidence>
<evidence type="ECO:0000256" key="1">
    <source>
        <dbReference type="ARBA" id="ARBA00004613"/>
    </source>
</evidence>
<sequence length="442" mass="49820">MLAMLRCKMKISILGLVATTFLAAADAASDVTYGRGSPGCGKQVTLIGKENYFHQFNVSGVERSFRTYTPEHYDRNMPQPLIMAFHGTGKSHWEFARQSRFSKPCINPNMMRSWYGATNVETWADDFKFTEMALEHLMNNYCIDVDRVYLVGHTGGGGFANILACDPRFSRHFAAMALMGPTLYRDLDDDYCKDARLPMPILEAHGLEDPTSPYGGLTITERVVGAIPPIPRWVKRWVLRNNCDPVPHLGYYVNKDVVSEKYTCQGQYGFVEHIKVKDHGYYWMTGKDDLDISQRIMFFLQQQVRPGNLSIPLDSRGLFTTFGSNSSSSGNSTHHKDTFFPRPNVTRWDDSTATRTSKTSSRFTTSSSDVVPTTSDHPESHNKTTTSHQDRPAHTFSSTSSTRTFYASIAPYNYTSSTRTFYASPTDNPRPDTTDEVQACHN</sequence>
<evidence type="ECO:0000256" key="6">
    <source>
        <dbReference type="ARBA" id="ARBA00022801"/>
    </source>
</evidence>
<dbReference type="PANTHER" id="PTHR38050">
    <property type="match status" value="1"/>
</dbReference>
<dbReference type="InterPro" id="IPR043595">
    <property type="entry name" value="FaeB/C/D"/>
</dbReference>
<feature type="signal peptide" evidence="11">
    <location>
        <begin position="1"/>
        <end position="27"/>
    </location>
</feature>
<dbReference type="SUPFAM" id="SSF53474">
    <property type="entry name" value="alpha/beta-Hydrolases"/>
    <property type="match status" value="1"/>
</dbReference>
<feature type="compositionally biased region" description="Basic and acidic residues" evidence="10">
    <location>
        <begin position="376"/>
        <end position="393"/>
    </location>
</feature>
<keyword evidence="4" id="KW-0858">Xylan degradation</keyword>
<feature type="region of interest" description="Disordered" evidence="10">
    <location>
        <begin position="324"/>
        <end position="400"/>
    </location>
</feature>
<dbReference type="GO" id="GO:0030600">
    <property type="term" value="F:feruloyl esterase activity"/>
    <property type="evidence" value="ECO:0007669"/>
    <property type="project" value="UniProtKB-EC"/>
</dbReference>
<evidence type="ECO:0000256" key="8">
    <source>
        <dbReference type="ARBA" id="ARBA00023326"/>
    </source>
</evidence>
<proteinExistence type="predicted"/>
<keyword evidence="3" id="KW-0964">Secreted</keyword>
<gene>
    <name evidence="12" type="ORF">G3M48_002102</name>
</gene>
<keyword evidence="5 11" id="KW-0732">Signal</keyword>
<evidence type="ECO:0000256" key="3">
    <source>
        <dbReference type="ARBA" id="ARBA00022525"/>
    </source>
</evidence>
<comment type="subcellular location">
    <subcellularLocation>
        <location evidence="1">Secreted</location>
    </subcellularLocation>
</comment>
<feature type="compositionally biased region" description="Low complexity" evidence="10">
    <location>
        <begin position="353"/>
        <end position="375"/>
    </location>
</feature>
<accession>A0AAW0RXN3</accession>
<dbReference type="Gene3D" id="3.40.50.1820">
    <property type="entry name" value="alpha/beta hydrolase"/>
    <property type="match status" value="1"/>
</dbReference>
<reference evidence="12 13" key="1">
    <citation type="submission" date="2020-02" db="EMBL/GenBank/DDBJ databases">
        <title>Comparative genomics of the hypocrealean fungal genus Beauvera.</title>
        <authorList>
            <person name="Showalter D.N."/>
            <person name="Bushley K.E."/>
            <person name="Rehner S.A."/>
        </authorList>
    </citation>
    <scope>NUCLEOTIDE SEQUENCE [LARGE SCALE GENOMIC DNA]</scope>
    <source>
        <strain evidence="12 13">ARSEF4384</strain>
    </source>
</reference>
<keyword evidence="7" id="KW-0119">Carbohydrate metabolism</keyword>
<name>A0AAW0RXN3_9HYPO</name>
<keyword evidence="8" id="KW-0624">Polysaccharide degradation</keyword>
<keyword evidence="13" id="KW-1185">Reference proteome</keyword>
<feature type="chain" id="PRO_5044001884" description="feruloyl esterase" evidence="11">
    <location>
        <begin position="28"/>
        <end position="442"/>
    </location>
</feature>
<protein>
    <recommendedName>
        <fullName evidence="2">feruloyl esterase</fullName>
        <ecNumber evidence="2">3.1.1.73</ecNumber>
    </recommendedName>
</protein>